<dbReference type="GO" id="GO:0046872">
    <property type="term" value="F:metal ion binding"/>
    <property type="evidence" value="ECO:0007669"/>
    <property type="project" value="InterPro"/>
</dbReference>
<evidence type="ECO:0000256" key="2">
    <source>
        <dbReference type="ARBA" id="ARBA00007261"/>
    </source>
</evidence>
<evidence type="ECO:0000259" key="7">
    <source>
        <dbReference type="Pfam" id="PF05193"/>
    </source>
</evidence>
<dbReference type="InterPro" id="IPR011765">
    <property type="entry name" value="Pept_M16_N"/>
</dbReference>
<dbReference type="Pfam" id="PF05193">
    <property type="entry name" value="Peptidase_M16_C"/>
    <property type="match status" value="1"/>
</dbReference>
<organism evidence="8 9">
    <name type="scientific">Pseudoxanthobacter soli DSM 19599</name>
    <dbReference type="NCBI Taxonomy" id="1123029"/>
    <lineage>
        <taxon>Bacteria</taxon>
        <taxon>Pseudomonadati</taxon>
        <taxon>Pseudomonadota</taxon>
        <taxon>Alphaproteobacteria</taxon>
        <taxon>Hyphomicrobiales</taxon>
        <taxon>Segnochrobactraceae</taxon>
        <taxon>Pseudoxanthobacter</taxon>
    </lineage>
</organism>
<dbReference type="InterPro" id="IPR050361">
    <property type="entry name" value="MPP/UQCRC_Complex"/>
</dbReference>
<dbReference type="EMBL" id="FRXO01000002">
    <property type="protein sequence ID" value="SHO62945.1"/>
    <property type="molecule type" value="Genomic_DNA"/>
</dbReference>
<evidence type="ECO:0000256" key="4">
    <source>
        <dbReference type="RuleBase" id="RU004447"/>
    </source>
</evidence>
<accession>A0A1M7ZDF9</accession>
<sequence length="502" mass="53757">MPRSGFLRSMSATAETDPHRVRRQRSVGFSAVAALVVATGLSVAPAEVRAEQQAAPPIEAPQIAPQLSTFTLDNGLQVVVIPDHRAPVVTHMIWYKAGAADEPPGKSGIAHFLEHLMFKGTKAHPTGEFSKVVSDIGGEENAFTSNDYTAFYQQVSKENLKQMMEFEADRMENLVLTDAILAPEKQVVLQERAQRIENDPSAELAVAMSAALYVTHPYAIPVIGWRPEIEALTAKDALAFYDKYYTPNNAVLIVAGDVTPDEVKRLAEETYGKVPRRSEPGERVRPPVPELQAERRVTLSDERVSQPVVQQAWLVPTSTAHDPKETAALAVLAEVLGGGSTSRMYDALVRNGGPATDAGAGYQSGSLDEGRFTIYVMPRDGVKPEDAEKAMDGVLADLIAKGATAEEVDRAKRSIIADTIYAQDSQSSLARAFGTGLTTGETIDSIRNWPKGIAAVTPAEVQAVAQRYLGKEPAATGVLLPKPGGKGGGAPVSPLTSINQQG</sequence>
<feature type="region of interest" description="Disordered" evidence="5">
    <location>
        <begin position="475"/>
        <end position="502"/>
    </location>
</feature>
<evidence type="ECO:0000256" key="5">
    <source>
        <dbReference type="SAM" id="MobiDB-lite"/>
    </source>
</evidence>
<comment type="similarity">
    <text evidence="2 4">Belongs to the peptidase M16 family.</text>
</comment>
<keyword evidence="9" id="KW-1185">Reference proteome</keyword>
<name>A0A1M7ZDF9_9HYPH</name>
<dbReference type="Proteomes" id="UP000186406">
    <property type="component" value="Unassembled WGS sequence"/>
</dbReference>
<keyword evidence="3" id="KW-0378">Hydrolase</keyword>
<proteinExistence type="inferred from homology"/>
<dbReference type="Pfam" id="PF00675">
    <property type="entry name" value="Peptidase_M16"/>
    <property type="match status" value="1"/>
</dbReference>
<dbReference type="AlphaFoldDB" id="A0A1M7ZDF9"/>
<dbReference type="PANTHER" id="PTHR11851:SF49">
    <property type="entry name" value="MITOCHONDRIAL-PROCESSING PEPTIDASE SUBUNIT ALPHA"/>
    <property type="match status" value="1"/>
</dbReference>
<evidence type="ECO:0000256" key="3">
    <source>
        <dbReference type="ARBA" id="ARBA00023049"/>
    </source>
</evidence>
<gene>
    <name evidence="8" type="ORF">SAMN02745172_01218</name>
</gene>
<dbReference type="GO" id="GO:0004222">
    <property type="term" value="F:metalloendopeptidase activity"/>
    <property type="evidence" value="ECO:0007669"/>
    <property type="project" value="InterPro"/>
</dbReference>
<feature type="domain" description="Peptidase M16 N-terminal" evidence="6">
    <location>
        <begin position="78"/>
        <end position="223"/>
    </location>
</feature>
<dbReference type="GO" id="GO:0006508">
    <property type="term" value="P:proteolysis"/>
    <property type="evidence" value="ECO:0007669"/>
    <property type="project" value="UniProtKB-KW"/>
</dbReference>
<dbReference type="Gene3D" id="3.30.830.10">
    <property type="entry name" value="Metalloenzyme, LuxS/M16 peptidase-like"/>
    <property type="match status" value="2"/>
</dbReference>
<evidence type="ECO:0000313" key="9">
    <source>
        <dbReference type="Proteomes" id="UP000186406"/>
    </source>
</evidence>
<keyword evidence="3" id="KW-0482">Metalloprotease</keyword>
<evidence type="ECO:0000259" key="6">
    <source>
        <dbReference type="Pfam" id="PF00675"/>
    </source>
</evidence>
<feature type="domain" description="Peptidase M16 C-terminal" evidence="7">
    <location>
        <begin position="232"/>
        <end position="414"/>
    </location>
</feature>
<protein>
    <submittedName>
        <fullName evidence="8">Zinc protease</fullName>
    </submittedName>
</protein>
<dbReference type="SUPFAM" id="SSF63411">
    <property type="entry name" value="LuxS/MPP-like metallohydrolase"/>
    <property type="match status" value="2"/>
</dbReference>
<dbReference type="PROSITE" id="PS00143">
    <property type="entry name" value="INSULINASE"/>
    <property type="match status" value="1"/>
</dbReference>
<dbReference type="PANTHER" id="PTHR11851">
    <property type="entry name" value="METALLOPROTEASE"/>
    <property type="match status" value="1"/>
</dbReference>
<dbReference type="InterPro" id="IPR001431">
    <property type="entry name" value="Pept_M16_Zn_BS"/>
</dbReference>
<dbReference type="RefSeq" id="WP_244530780.1">
    <property type="nucleotide sequence ID" value="NZ_FRXO01000002.1"/>
</dbReference>
<evidence type="ECO:0000313" key="8">
    <source>
        <dbReference type="EMBL" id="SHO62945.1"/>
    </source>
</evidence>
<dbReference type="InterPro" id="IPR011249">
    <property type="entry name" value="Metalloenz_LuxS/M16"/>
</dbReference>
<keyword evidence="8" id="KW-0645">Protease</keyword>
<dbReference type="STRING" id="1123029.SAMN02745172_01218"/>
<comment type="cofactor">
    <cofactor evidence="1">
        <name>Zn(2+)</name>
        <dbReference type="ChEBI" id="CHEBI:29105"/>
    </cofactor>
</comment>
<reference evidence="8 9" key="1">
    <citation type="submission" date="2016-12" db="EMBL/GenBank/DDBJ databases">
        <authorList>
            <person name="Song W.-J."/>
            <person name="Kurnit D.M."/>
        </authorList>
    </citation>
    <scope>NUCLEOTIDE SEQUENCE [LARGE SCALE GENOMIC DNA]</scope>
    <source>
        <strain evidence="8 9">DSM 19599</strain>
    </source>
</reference>
<evidence type="ECO:0000256" key="1">
    <source>
        <dbReference type="ARBA" id="ARBA00001947"/>
    </source>
</evidence>
<dbReference type="InterPro" id="IPR007863">
    <property type="entry name" value="Peptidase_M16_C"/>
</dbReference>